<dbReference type="Pfam" id="PF13154">
    <property type="entry name" value="DUF3991"/>
    <property type="match status" value="1"/>
</dbReference>
<gene>
    <name evidence="2" type="ORF">ADH66_03280</name>
    <name evidence="3" type="ORF">I5Q82_13335</name>
</gene>
<reference evidence="2" key="1">
    <citation type="journal article" date="2017" name="Genome Announc.">
        <title>High-Quality Whole-Genome Sequences of the Oligo-Mouse-Microbiota Bacterial Community.</title>
        <authorList>
            <person name="Garzetti D."/>
            <person name="Brugiroux S."/>
            <person name="Bunk B."/>
            <person name="Pukall R."/>
            <person name="McCoy K.D."/>
            <person name="Macpherson A.J."/>
            <person name="Stecher B."/>
        </authorList>
    </citation>
    <scope>NUCLEOTIDE SEQUENCE</scope>
    <source>
        <strain evidence="2">KB18</strain>
    </source>
</reference>
<proteinExistence type="predicted"/>
<dbReference type="Proteomes" id="UP000596035">
    <property type="component" value="Chromosome"/>
</dbReference>
<evidence type="ECO:0000259" key="1">
    <source>
        <dbReference type="Pfam" id="PF13154"/>
    </source>
</evidence>
<dbReference type="RefSeq" id="WP_066535725.1">
    <property type="nucleotide sequence ID" value="NZ_CP021422.1"/>
</dbReference>
<dbReference type="EMBL" id="CP065321">
    <property type="protein sequence ID" value="QQR29053.1"/>
    <property type="molecule type" value="Genomic_DNA"/>
</dbReference>
<reference evidence="3 5" key="3">
    <citation type="submission" date="2020-11" db="EMBL/GenBank/DDBJ databases">
        <title>Closed and high quality bacterial genomes of the OMM12 community.</title>
        <authorList>
            <person name="Marbouty M."/>
            <person name="Lamy-Besnier Q."/>
            <person name="Debarbieux L."/>
            <person name="Koszul R."/>
        </authorList>
    </citation>
    <scope>NUCLEOTIDE SEQUENCE [LARGE SCALE GENOMIC DNA]</scope>
    <source>
        <strain evidence="3 5">KB18</strain>
    </source>
</reference>
<evidence type="ECO:0000313" key="5">
    <source>
        <dbReference type="Proteomes" id="UP000596035"/>
    </source>
</evidence>
<accession>A0A1Z2XMZ0</accession>
<dbReference type="EMBL" id="CP021422">
    <property type="protein sequence ID" value="ASB39761.1"/>
    <property type="molecule type" value="Genomic_DNA"/>
</dbReference>
<dbReference type="Proteomes" id="UP000196710">
    <property type="component" value="Chromosome"/>
</dbReference>
<reference evidence="4" key="2">
    <citation type="submission" date="2017-05" db="EMBL/GenBank/DDBJ databases">
        <title>Improved OligoMM genomes.</title>
        <authorList>
            <person name="Garzetti D."/>
        </authorList>
    </citation>
    <scope>NUCLEOTIDE SEQUENCE [LARGE SCALE GENOMIC DNA]</scope>
    <source>
        <strain evidence="4">KB18</strain>
    </source>
</reference>
<evidence type="ECO:0000313" key="4">
    <source>
        <dbReference type="Proteomes" id="UP000196710"/>
    </source>
</evidence>
<organism evidence="3 5">
    <name type="scientific">Acutalibacter muris</name>
    <dbReference type="NCBI Taxonomy" id="1796620"/>
    <lineage>
        <taxon>Bacteria</taxon>
        <taxon>Bacillati</taxon>
        <taxon>Bacillota</taxon>
        <taxon>Clostridia</taxon>
        <taxon>Eubacteriales</taxon>
        <taxon>Acutalibacteraceae</taxon>
        <taxon>Acutalibacter</taxon>
    </lineage>
</organism>
<evidence type="ECO:0000313" key="3">
    <source>
        <dbReference type="EMBL" id="QQR29053.1"/>
    </source>
</evidence>
<feature type="domain" description="DUF3991" evidence="1">
    <location>
        <begin position="119"/>
        <end position="192"/>
    </location>
</feature>
<protein>
    <submittedName>
        <fullName evidence="3">DUF3991 domain-containing protein</fullName>
    </submittedName>
</protein>
<evidence type="ECO:0000313" key="2">
    <source>
        <dbReference type="EMBL" id="ASB39761.1"/>
    </source>
</evidence>
<dbReference type="AlphaFoldDB" id="A0A1Z2XMZ0"/>
<dbReference type="InterPro" id="IPR025054">
    <property type="entry name" value="DUF3991"/>
</dbReference>
<name>A0A1Z2XMZ0_9FIRM</name>
<keyword evidence="4" id="KW-1185">Reference proteome</keyword>
<sequence>MSGFIPFTDEQKEKARRTDLAGLLRSQGETLRKSGSELEWLDGSQKVTIRGNLWFHQYEQVGGDSIDFVRKFYHKSYPEAMEYLLGQSGGVLSVMSPARKVTPKFELPPANDNMRRVFAYLLNRRGIDKDVLYAFVHKKMIYESAQYHNVVFVGFDKDGTPRHANKRGTGSVSTYKGNAVGSVPEYSFHWNGRSDRLLRLATSVKLRSAA</sequence>
<dbReference type="SUPFAM" id="SSF57783">
    <property type="entry name" value="Zinc beta-ribbon"/>
    <property type="match status" value="1"/>
</dbReference>
<dbReference type="KEGG" id="amur:ADH66_03280"/>